<dbReference type="PANTHER" id="PTHR43648:SF1">
    <property type="entry name" value="ELECTRON TRANSFER FLAVOPROTEIN BETA SUBUNIT LYSINE METHYLTRANSFERASE"/>
    <property type="match status" value="1"/>
</dbReference>
<feature type="binding site" evidence="6">
    <location>
        <position position="211"/>
    </location>
    <ligand>
        <name>S-adenosyl-L-methionine</name>
        <dbReference type="ChEBI" id="CHEBI:59789"/>
    </ligand>
</feature>
<dbReference type="KEGG" id="ada:A5CPEGH6_10960"/>
<sequence>MDYTVLNVPCADDGQAEILTAELADFPFESFETEGGVLKAYIRREALADCKDGVDALLARYGTPGRYVVIETQNWNALWESNFPPVDVEGRLRIRAPFHEPAPAGETEVVLMPKMSFGTGHHATTWLMARAVLDLGVAGRTGLDMGSGTGVLAIVAAKCGAAHVDAVDIDDWADANCRENVAANGVADRVSPMLGDVRRIAGRRYDFILANINRNILAADMPAYAAALAAGGDLVMSGFLEADLPAIAGAAAREGLTLAGSASRDGWMLAHVRRP</sequence>
<keyword evidence="7" id="KW-0689">Ribosomal protein</keyword>
<feature type="binding site" evidence="6">
    <location>
        <position position="146"/>
    </location>
    <ligand>
        <name>S-adenosyl-L-methionine</name>
        <dbReference type="ChEBI" id="CHEBI:59789"/>
    </ligand>
</feature>
<keyword evidence="2 6" id="KW-0963">Cytoplasm</keyword>
<dbReference type="PANTHER" id="PTHR43648">
    <property type="entry name" value="ELECTRON TRANSFER FLAVOPROTEIN BETA SUBUNIT LYSINE METHYLTRANSFERASE"/>
    <property type="match status" value="1"/>
</dbReference>
<comment type="catalytic activity">
    <reaction evidence="6">
        <text>L-lysyl-[protein] + 3 S-adenosyl-L-methionine = N(6),N(6),N(6)-trimethyl-L-lysyl-[protein] + 3 S-adenosyl-L-homocysteine + 3 H(+)</text>
        <dbReference type="Rhea" id="RHEA:54192"/>
        <dbReference type="Rhea" id="RHEA-COMP:9752"/>
        <dbReference type="Rhea" id="RHEA-COMP:13826"/>
        <dbReference type="ChEBI" id="CHEBI:15378"/>
        <dbReference type="ChEBI" id="CHEBI:29969"/>
        <dbReference type="ChEBI" id="CHEBI:57856"/>
        <dbReference type="ChEBI" id="CHEBI:59789"/>
        <dbReference type="ChEBI" id="CHEBI:61961"/>
    </reaction>
</comment>
<dbReference type="EMBL" id="AP019736">
    <property type="protein sequence ID" value="BBL06458.1"/>
    <property type="molecule type" value="Genomic_DNA"/>
</dbReference>
<evidence type="ECO:0000256" key="3">
    <source>
        <dbReference type="ARBA" id="ARBA00022603"/>
    </source>
</evidence>
<evidence type="ECO:0000313" key="8">
    <source>
        <dbReference type="Proteomes" id="UP000319374"/>
    </source>
</evidence>
<protein>
    <recommendedName>
        <fullName evidence="6">Ribosomal protein L11 methyltransferase</fullName>
        <shortName evidence="6">L11 Mtase</shortName>
        <ecNumber evidence="6">2.1.1.-</ecNumber>
    </recommendedName>
</protein>
<dbReference type="CDD" id="cd02440">
    <property type="entry name" value="AdoMet_MTases"/>
    <property type="match status" value="1"/>
</dbReference>
<dbReference type="SUPFAM" id="SSF53335">
    <property type="entry name" value="S-adenosyl-L-methionine-dependent methyltransferases"/>
    <property type="match status" value="1"/>
</dbReference>
<dbReference type="NCBIfam" id="NF001785">
    <property type="entry name" value="PRK00517.2-2"/>
    <property type="match status" value="1"/>
</dbReference>
<dbReference type="AlphaFoldDB" id="A0A4Y1X2B0"/>
<organism evidence="7 8">
    <name type="scientific">Alistipes dispar</name>
    <dbReference type="NCBI Taxonomy" id="2585119"/>
    <lineage>
        <taxon>Bacteria</taxon>
        <taxon>Pseudomonadati</taxon>
        <taxon>Bacteroidota</taxon>
        <taxon>Bacteroidia</taxon>
        <taxon>Bacteroidales</taxon>
        <taxon>Rikenellaceae</taxon>
        <taxon>Alistipes</taxon>
    </lineage>
</organism>
<dbReference type="GO" id="GO:0005737">
    <property type="term" value="C:cytoplasm"/>
    <property type="evidence" value="ECO:0007669"/>
    <property type="project" value="UniProtKB-SubCell"/>
</dbReference>
<evidence type="ECO:0000256" key="6">
    <source>
        <dbReference type="HAMAP-Rule" id="MF_00735"/>
    </source>
</evidence>
<dbReference type="InterPro" id="IPR050078">
    <property type="entry name" value="Ribosomal_L11_MeTrfase_PrmA"/>
</dbReference>
<keyword evidence="8" id="KW-1185">Reference proteome</keyword>
<dbReference type="Gene3D" id="3.40.50.150">
    <property type="entry name" value="Vaccinia Virus protein VP39"/>
    <property type="match status" value="1"/>
</dbReference>
<dbReference type="InterPro" id="IPR004498">
    <property type="entry name" value="Ribosomal_PrmA_MeTrfase"/>
</dbReference>
<comment type="subcellular location">
    <subcellularLocation>
        <location evidence="6">Cytoplasm</location>
    </subcellularLocation>
</comment>
<reference evidence="8" key="1">
    <citation type="submission" date="2019-06" db="EMBL/GenBank/DDBJ databases">
        <title>Alistipes onderdonkii subsp. vulgaris subsp. nov., Alistipes dispar sp. nov. and Alistipes communis sp. nov., isolated from human faeces, and creation of Alistipes onderdonkii subsp. onderdonkii subsp. nov.</title>
        <authorList>
            <person name="Sakamoto M."/>
            <person name="Ikeyama N."/>
            <person name="Ogata Y."/>
            <person name="Suda W."/>
            <person name="Iino T."/>
            <person name="Hattori M."/>
            <person name="Ohkuma M."/>
        </authorList>
    </citation>
    <scope>NUCLEOTIDE SEQUENCE [LARGE SCALE GENOMIC DNA]</scope>
    <source>
        <strain evidence="8">5CPEGH6</strain>
    </source>
</reference>
<keyword evidence="7" id="KW-0687">Ribonucleoprotein</keyword>
<keyword evidence="3 6" id="KW-0489">Methyltransferase</keyword>
<dbReference type="EC" id="2.1.1.-" evidence="6"/>
<evidence type="ECO:0000256" key="1">
    <source>
        <dbReference type="ARBA" id="ARBA00009741"/>
    </source>
</evidence>
<dbReference type="GeneID" id="98673073"/>
<accession>A0A4Y1X2B0</accession>
<feature type="binding site" evidence="6">
    <location>
        <position position="168"/>
    </location>
    <ligand>
        <name>S-adenosyl-L-methionine</name>
        <dbReference type="ChEBI" id="CHEBI:59789"/>
    </ligand>
</feature>
<dbReference type="RefSeq" id="WP_141428274.1">
    <property type="nucleotide sequence ID" value="NZ_AP019736.1"/>
</dbReference>
<evidence type="ECO:0000256" key="4">
    <source>
        <dbReference type="ARBA" id="ARBA00022679"/>
    </source>
</evidence>
<evidence type="ECO:0000313" key="7">
    <source>
        <dbReference type="EMBL" id="BBL06458.1"/>
    </source>
</evidence>
<evidence type="ECO:0000256" key="5">
    <source>
        <dbReference type="ARBA" id="ARBA00022691"/>
    </source>
</evidence>
<dbReference type="OrthoDB" id="9785995at2"/>
<evidence type="ECO:0000256" key="2">
    <source>
        <dbReference type="ARBA" id="ARBA00022490"/>
    </source>
</evidence>
<dbReference type="HAMAP" id="MF_00735">
    <property type="entry name" value="Methyltr_PrmA"/>
    <property type="match status" value="1"/>
</dbReference>
<gene>
    <name evidence="6 7" type="primary">prmA</name>
    <name evidence="7" type="ORF">A5CPEGH6_10960</name>
</gene>
<dbReference type="GO" id="GO:0032259">
    <property type="term" value="P:methylation"/>
    <property type="evidence" value="ECO:0007669"/>
    <property type="project" value="UniProtKB-KW"/>
</dbReference>
<name>A0A4Y1X2B0_9BACT</name>
<comment type="function">
    <text evidence="6">Methylates ribosomal protein L11.</text>
</comment>
<dbReference type="GO" id="GO:0005840">
    <property type="term" value="C:ribosome"/>
    <property type="evidence" value="ECO:0007669"/>
    <property type="project" value="UniProtKB-KW"/>
</dbReference>
<feature type="binding site" evidence="6">
    <location>
        <position position="125"/>
    </location>
    <ligand>
        <name>S-adenosyl-L-methionine</name>
        <dbReference type="ChEBI" id="CHEBI:59789"/>
    </ligand>
</feature>
<keyword evidence="4 6" id="KW-0808">Transferase</keyword>
<dbReference type="InterPro" id="IPR029063">
    <property type="entry name" value="SAM-dependent_MTases_sf"/>
</dbReference>
<dbReference type="GO" id="GO:0008276">
    <property type="term" value="F:protein methyltransferase activity"/>
    <property type="evidence" value="ECO:0007669"/>
    <property type="project" value="UniProtKB-UniRule"/>
</dbReference>
<comment type="similarity">
    <text evidence="1 6">Belongs to the methyltransferase superfamily. PrmA family.</text>
</comment>
<dbReference type="Proteomes" id="UP000319374">
    <property type="component" value="Chromosome"/>
</dbReference>
<dbReference type="Pfam" id="PF06325">
    <property type="entry name" value="PrmA"/>
    <property type="match status" value="1"/>
</dbReference>
<proteinExistence type="inferred from homology"/>
<keyword evidence="5 6" id="KW-0949">S-adenosyl-L-methionine</keyword>